<dbReference type="EMBL" id="SOEZ01000060">
    <property type="protein sequence ID" value="TFB48904.1"/>
    <property type="molecule type" value="Genomic_DNA"/>
</dbReference>
<evidence type="ECO:0000313" key="2">
    <source>
        <dbReference type="EMBL" id="TFB48904.1"/>
    </source>
</evidence>
<dbReference type="OrthoDB" id="4990996at2"/>
<comment type="caution">
    <text evidence="2">The sequence shown here is derived from an EMBL/GenBank/DDBJ whole genome shotgun (WGS) entry which is preliminary data.</text>
</comment>
<dbReference type="RefSeq" id="WP_134491545.1">
    <property type="nucleotide sequence ID" value="NZ_SOEZ01000060.1"/>
</dbReference>
<accession>A0A4R8UC53</accession>
<evidence type="ECO:0000256" key="1">
    <source>
        <dbReference type="SAM" id="Phobius"/>
    </source>
</evidence>
<organism evidence="2 3">
    <name type="scientific">Cryobacterium tagatosivorans</name>
    <dbReference type="NCBI Taxonomy" id="1259199"/>
    <lineage>
        <taxon>Bacteria</taxon>
        <taxon>Bacillati</taxon>
        <taxon>Actinomycetota</taxon>
        <taxon>Actinomycetes</taxon>
        <taxon>Micrococcales</taxon>
        <taxon>Microbacteriaceae</taxon>
        <taxon>Cryobacterium</taxon>
    </lineage>
</organism>
<dbReference type="Proteomes" id="UP000297866">
    <property type="component" value="Unassembled WGS sequence"/>
</dbReference>
<feature type="transmembrane region" description="Helical" evidence="1">
    <location>
        <begin position="15"/>
        <end position="39"/>
    </location>
</feature>
<gene>
    <name evidence="2" type="ORF">E3O23_12615</name>
</gene>
<reference evidence="2 3" key="1">
    <citation type="submission" date="2019-03" db="EMBL/GenBank/DDBJ databases">
        <title>Genomics of glacier-inhabiting Cryobacterium strains.</title>
        <authorList>
            <person name="Liu Q."/>
            <person name="Xin Y.-H."/>
        </authorList>
    </citation>
    <scope>NUCLEOTIDE SEQUENCE [LARGE SCALE GENOMIC DNA]</scope>
    <source>
        <strain evidence="2 3">Sr47</strain>
    </source>
</reference>
<protein>
    <submittedName>
        <fullName evidence="2">Multidrug ABC transporter ATPase</fullName>
    </submittedName>
</protein>
<sequence>MTNQTARSSSRIERILAFMVAGVVGLSILAFLAIIIGTVAGAGANDGFSSGIWPVVFTLPYYGLPVGFLAIVTLMVMTGVRRSREARQNRR</sequence>
<proteinExistence type="predicted"/>
<feature type="transmembrane region" description="Helical" evidence="1">
    <location>
        <begin position="59"/>
        <end position="80"/>
    </location>
</feature>
<keyword evidence="1" id="KW-0812">Transmembrane</keyword>
<dbReference type="AlphaFoldDB" id="A0A4R8UC53"/>
<keyword evidence="1" id="KW-0472">Membrane</keyword>
<keyword evidence="1" id="KW-1133">Transmembrane helix</keyword>
<evidence type="ECO:0000313" key="3">
    <source>
        <dbReference type="Proteomes" id="UP000297866"/>
    </source>
</evidence>
<name>A0A4R8UC53_9MICO</name>
<keyword evidence="3" id="KW-1185">Reference proteome</keyword>